<protein>
    <submittedName>
        <fullName evidence="2">Uncharacterized protein</fullName>
    </submittedName>
</protein>
<feature type="compositionally biased region" description="Basic and acidic residues" evidence="1">
    <location>
        <begin position="8"/>
        <end position="20"/>
    </location>
</feature>
<name>A0A2I6S300_9RHOO</name>
<dbReference type="Proteomes" id="UP000242205">
    <property type="component" value="Chromosome"/>
</dbReference>
<organism evidence="2 3">
    <name type="scientific">Pseudazoarcus pumilus</name>
    <dbReference type="NCBI Taxonomy" id="2067960"/>
    <lineage>
        <taxon>Bacteria</taxon>
        <taxon>Pseudomonadati</taxon>
        <taxon>Pseudomonadota</taxon>
        <taxon>Betaproteobacteria</taxon>
        <taxon>Rhodocyclales</taxon>
        <taxon>Zoogloeaceae</taxon>
        <taxon>Pseudazoarcus</taxon>
    </lineage>
</organism>
<feature type="region of interest" description="Disordered" evidence="1">
    <location>
        <begin position="47"/>
        <end position="70"/>
    </location>
</feature>
<sequence>MLAVSSRSQREHDADDSERALQERATMAGIAQVLECIGTDVRDDYARATTHRGARPINRGSDEPMLRSKA</sequence>
<reference evidence="2 3" key="1">
    <citation type="submission" date="2018-01" db="EMBL/GenBank/DDBJ databases">
        <authorList>
            <person name="Fu G.-Y."/>
        </authorList>
    </citation>
    <scope>NUCLEOTIDE SEQUENCE [LARGE SCALE GENOMIC DNA]</scope>
    <source>
        <strain evidence="2 3">SY39</strain>
    </source>
</reference>
<dbReference type="AlphaFoldDB" id="A0A2I6S300"/>
<evidence type="ECO:0000313" key="3">
    <source>
        <dbReference type="Proteomes" id="UP000242205"/>
    </source>
</evidence>
<gene>
    <name evidence="2" type="ORF">C0099_00850</name>
</gene>
<evidence type="ECO:0000313" key="2">
    <source>
        <dbReference type="EMBL" id="AUN93608.1"/>
    </source>
</evidence>
<dbReference type="RefSeq" id="WP_102245682.1">
    <property type="nucleotide sequence ID" value="NZ_CP025682.1"/>
</dbReference>
<keyword evidence="3" id="KW-1185">Reference proteome</keyword>
<feature type="compositionally biased region" description="Basic and acidic residues" evidence="1">
    <location>
        <begin position="60"/>
        <end position="70"/>
    </location>
</feature>
<accession>A0A2I6S300</accession>
<proteinExistence type="predicted"/>
<dbReference type="EMBL" id="CP025682">
    <property type="protein sequence ID" value="AUN93608.1"/>
    <property type="molecule type" value="Genomic_DNA"/>
</dbReference>
<dbReference type="KEGG" id="atw:C0099_00850"/>
<evidence type="ECO:0000256" key="1">
    <source>
        <dbReference type="SAM" id="MobiDB-lite"/>
    </source>
</evidence>
<feature type="region of interest" description="Disordered" evidence="1">
    <location>
        <begin position="1"/>
        <end position="20"/>
    </location>
</feature>